<dbReference type="PANTHER" id="PTHR42939">
    <property type="entry name" value="ABC TRANSPORTER ATP-BINDING PROTEIN ALBC-RELATED"/>
    <property type="match status" value="1"/>
</dbReference>
<feature type="domain" description="ABC transporter" evidence="4">
    <location>
        <begin position="2"/>
        <end position="227"/>
    </location>
</feature>
<evidence type="ECO:0000313" key="6">
    <source>
        <dbReference type="Proteomes" id="UP000030528"/>
    </source>
</evidence>
<dbReference type="STRING" id="1385510.GCA_000425205_02096"/>
<evidence type="ECO:0000256" key="3">
    <source>
        <dbReference type="ARBA" id="ARBA00022840"/>
    </source>
</evidence>
<evidence type="ECO:0000256" key="2">
    <source>
        <dbReference type="ARBA" id="ARBA00022741"/>
    </source>
</evidence>
<dbReference type="RefSeq" id="WP_026800470.1">
    <property type="nucleotide sequence ID" value="NZ_AULI01000008.1"/>
</dbReference>
<gene>
    <name evidence="5" type="ORF">N781_16690</name>
</gene>
<name>A0A0A5GMJ4_9BACI</name>
<dbReference type="Proteomes" id="UP000030528">
    <property type="component" value="Unassembled WGS sequence"/>
</dbReference>
<dbReference type="AlphaFoldDB" id="A0A0A5GMJ4"/>
<dbReference type="OrthoDB" id="9804819at2"/>
<keyword evidence="6" id="KW-1185">Reference proteome</keyword>
<dbReference type="PANTHER" id="PTHR42939:SF1">
    <property type="entry name" value="ABC TRANSPORTER ATP-BINDING PROTEIN ALBC-RELATED"/>
    <property type="match status" value="1"/>
</dbReference>
<dbReference type="InterPro" id="IPR027417">
    <property type="entry name" value="P-loop_NTPase"/>
</dbReference>
<organism evidence="5 6">
    <name type="scientific">Pontibacillus halophilus JSM 076056 = DSM 19796</name>
    <dbReference type="NCBI Taxonomy" id="1385510"/>
    <lineage>
        <taxon>Bacteria</taxon>
        <taxon>Bacillati</taxon>
        <taxon>Bacillota</taxon>
        <taxon>Bacilli</taxon>
        <taxon>Bacillales</taxon>
        <taxon>Bacillaceae</taxon>
        <taxon>Pontibacillus</taxon>
    </lineage>
</organism>
<dbReference type="InterPro" id="IPR051782">
    <property type="entry name" value="ABC_Transporter_VariousFunc"/>
</dbReference>
<keyword evidence="2" id="KW-0547">Nucleotide-binding</keyword>
<dbReference type="EMBL" id="AVPE01000006">
    <property type="protein sequence ID" value="KGX92385.1"/>
    <property type="molecule type" value="Genomic_DNA"/>
</dbReference>
<dbReference type="Pfam" id="PF00005">
    <property type="entry name" value="ABC_tran"/>
    <property type="match status" value="1"/>
</dbReference>
<dbReference type="SMART" id="SM00382">
    <property type="entry name" value="AAA"/>
    <property type="match status" value="1"/>
</dbReference>
<evidence type="ECO:0000313" key="5">
    <source>
        <dbReference type="EMBL" id="KGX92385.1"/>
    </source>
</evidence>
<dbReference type="SUPFAM" id="SSF52540">
    <property type="entry name" value="P-loop containing nucleoside triphosphate hydrolases"/>
    <property type="match status" value="1"/>
</dbReference>
<dbReference type="GO" id="GO:0005524">
    <property type="term" value="F:ATP binding"/>
    <property type="evidence" value="ECO:0007669"/>
    <property type="project" value="UniProtKB-KW"/>
</dbReference>
<dbReference type="InterPro" id="IPR003593">
    <property type="entry name" value="AAA+_ATPase"/>
</dbReference>
<dbReference type="InterPro" id="IPR003439">
    <property type="entry name" value="ABC_transporter-like_ATP-bd"/>
</dbReference>
<dbReference type="eggNOG" id="COG1131">
    <property type="taxonomic scope" value="Bacteria"/>
</dbReference>
<dbReference type="GO" id="GO:0016887">
    <property type="term" value="F:ATP hydrolysis activity"/>
    <property type="evidence" value="ECO:0007669"/>
    <property type="project" value="InterPro"/>
</dbReference>
<comment type="caution">
    <text evidence="5">The sequence shown here is derived from an EMBL/GenBank/DDBJ whole genome shotgun (WGS) entry which is preliminary data.</text>
</comment>
<dbReference type="Gene3D" id="3.40.50.300">
    <property type="entry name" value="P-loop containing nucleotide triphosphate hydrolases"/>
    <property type="match status" value="1"/>
</dbReference>
<dbReference type="CDD" id="cd03230">
    <property type="entry name" value="ABC_DR_subfamily_A"/>
    <property type="match status" value="1"/>
</dbReference>
<proteinExistence type="predicted"/>
<evidence type="ECO:0000256" key="1">
    <source>
        <dbReference type="ARBA" id="ARBA00022448"/>
    </source>
</evidence>
<evidence type="ECO:0000259" key="4">
    <source>
        <dbReference type="PROSITE" id="PS50893"/>
    </source>
</evidence>
<accession>A0A0A5GMJ4</accession>
<protein>
    <submittedName>
        <fullName evidence="5">ABC transporter</fullName>
    </submittedName>
</protein>
<keyword evidence="3" id="KW-0067">ATP-binding</keyword>
<sequence length="299" mass="34064">MIESKNLSKTFQRDKVVQDVTFHVKKGSIYGLLGSNGAGKTTLMRILAGILRQDEGEVLIGDEPVYENVKMKGKMVFIPDSLYFFNQYTTDQLAKFYQDLYPNWNQQRYEKLAEMLKLDTNKKVSRFSKGMQRQVGFWLALSAMPDILILDEPFDGLDPVTRRTIKNLVVQDVADREMTVLISSHNLREVEDICDHVGILHKGSMLLQRDLDELKSDIHKVQVAFKGGMPEGLKDNLDVLHEETRGSVKLLIIRGEEEDVSTAIESYQPVLYDLLPLTLEEIFIYEMGGVGYAIDNILV</sequence>
<reference evidence="5 6" key="1">
    <citation type="submission" date="2013-08" db="EMBL/GenBank/DDBJ databases">
        <authorList>
            <person name="Huang J."/>
            <person name="Wang G."/>
        </authorList>
    </citation>
    <scope>NUCLEOTIDE SEQUENCE [LARGE SCALE GENOMIC DNA]</scope>
    <source>
        <strain evidence="5 6">JSM 076056</strain>
    </source>
</reference>
<dbReference type="PROSITE" id="PS50893">
    <property type="entry name" value="ABC_TRANSPORTER_2"/>
    <property type="match status" value="1"/>
</dbReference>
<keyword evidence="1" id="KW-0813">Transport</keyword>